<keyword evidence="4" id="KW-1185">Reference proteome</keyword>
<evidence type="ECO:0000256" key="1">
    <source>
        <dbReference type="SAM" id="Coils"/>
    </source>
</evidence>
<dbReference type="EMBL" id="JACJQY010000024">
    <property type="protein sequence ID" value="MBD2318120.1"/>
    <property type="molecule type" value="Genomic_DNA"/>
</dbReference>
<reference evidence="3 4" key="1">
    <citation type="journal article" date="2020" name="ISME J.">
        <title>Comparative genomics reveals insights into cyanobacterial evolution and habitat adaptation.</title>
        <authorList>
            <person name="Chen M.Y."/>
            <person name="Teng W.K."/>
            <person name="Zhao L."/>
            <person name="Hu C.X."/>
            <person name="Zhou Y.K."/>
            <person name="Han B.P."/>
            <person name="Song L.R."/>
            <person name="Shu W.S."/>
        </authorList>
    </citation>
    <scope>NUCLEOTIDE SEQUENCE [LARGE SCALE GENOMIC DNA]</scope>
    <source>
        <strain evidence="3 4">FACHB-1050</strain>
    </source>
</reference>
<proteinExistence type="predicted"/>
<dbReference type="InterPro" id="IPR043129">
    <property type="entry name" value="ATPase_NBD"/>
</dbReference>
<dbReference type="Gene3D" id="3.30.420.40">
    <property type="match status" value="2"/>
</dbReference>
<name>A0ABR8CDD8_9CYAN</name>
<feature type="region of interest" description="Disordered" evidence="2">
    <location>
        <begin position="935"/>
        <end position="954"/>
    </location>
</feature>
<gene>
    <name evidence="3" type="ORF">H6G05_14850</name>
</gene>
<evidence type="ECO:0000313" key="3">
    <source>
        <dbReference type="EMBL" id="MBD2318120.1"/>
    </source>
</evidence>
<feature type="compositionally biased region" description="Polar residues" evidence="2">
    <location>
        <begin position="385"/>
        <end position="403"/>
    </location>
</feature>
<protein>
    <submittedName>
        <fullName evidence="3">Uncharacterized protein</fullName>
    </submittedName>
</protein>
<feature type="compositionally biased region" description="Polar residues" evidence="2">
    <location>
        <begin position="938"/>
        <end position="951"/>
    </location>
</feature>
<feature type="region of interest" description="Disordered" evidence="2">
    <location>
        <begin position="71"/>
        <end position="93"/>
    </location>
</feature>
<feature type="region of interest" description="Disordered" evidence="2">
    <location>
        <begin position="385"/>
        <end position="405"/>
    </location>
</feature>
<dbReference type="RefSeq" id="WP_190578917.1">
    <property type="nucleotide sequence ID" value="NZ_CAWPQU010000017.1"/>
</dbReference>
<feature type="coiled-coil region" evidence="1">
    <location>
        <begin position="208"/>
        <end position="242"/>
    </location>
</feature>
<comment type="caution">
    <text evidence="3">The sequence shown here is derived from an EMBL/GenBank/DDBJ whole genome shotgun (WGS) entry which is preliminary data.</text>
</comment>
<feature type="compositionally biased region" description="Low complexity" evidence="2">
    <location>
        <begin position="888"/>
        <end position="898"/>
    </location>
</feature>
<evidence type="ECO:0000313" key="4">
    <source>
        <dbReference type="Proteomes" id="UP000618445"/>
    </source>
</evidence>
<sequence>MSKVLITNLIDQINTLLSRPVGSVSRKPSPDTIHQREQLKQLRSHLESLADDSLLGNLEQQYQALVTRLQGQNHPNNDLSNHQGNEQSHQNDLKTKEVNTDNFKTDKLETLPPLLVSPVSNLFGAESYLTKETSTMTNGTPEPNSTFVNDRMIASLQQAIQQTLQQVVKDSVQQSVQQVVSQTLAVERALMVGEISASLNKIVESQQRSQISQELITLNQQKQKLNAEISQLESDRATWMRQFQEFQTTQQEALDRSLSSVNNYVRDQISDSLQQTVQQTMAGTVADSVNQTVVQTLQDNLANLSASNSGLSNLEPPQEEFVNKVQEQTDRFLLHLDEMFSTTFRSLEQEIQEYQTSIAAKLGHMETLEQKGEALINALVNRISQQTPEAPTSSDEVTSSSANILPELPDDIPIRYLETFTEPADENLINALLAGNEFGEAIAEVQTPEAQIIEVEISPLEVQTDSEDLVLSAAKAEDHTESNLDANALNNTEESIDLRVSDLESILGASADSLFEETVAEEIQANPLSDLAGFGTSIILDPQSALAARELNPDFDLEAATQIVEIFDTPQERMEETGEEDNPLELLSLNFPVSEQVSESGELIDDPELLKWLEESNNRPSPTTNIADVSPDEDLLSWLGNEALDMAKLPTQREEQSSSMFNSSPSELEVFNPSQIAPMIASANISSQANSDNPDSIESKIEQFLNSSHSDQAVDSDESLILLTSKSSDDFAFPEWEDSLVDDLNSDLDRLDAGVASDPQIAAKLDQFIRNTPYALTNWETEESQAYPTIIEVSAQSSSSKKVSPPSEIDELEVPQIIENPNTLFIDRFADSFTDHDEQSEIAVNNVDLQQSPFTTEVNDIPEIFDDEDSLFDIKPEDQISEIDLPRSSTSSSKSSSSKIDEMDAIFAEVIAENAAKYSQPTPFAASDELDELFEKSPQVSKQEISSNPNPDLNLDDESDLDTLLFGFDPATELEEPDTVMQVLPQVDHSKIDFRRDTIKEPVALPETSSSIEEQLDTIMQGFVQEESFDTSAVTGVAEIEKVPTILEGSNVTPAEDDDWNIALEKLESKLLQPIDSKDNSFNTESLELSADEFFASLEYDKLNSFADTSEKATLPKLSEKGTSEAIADFIDLENNAEIEEEELLLNEFADAQGDAPSNVTDNEWDNLLKNLNSFNFNNPLLDDRREQLGLSSVAPISDTSENVFDIDSLVLESRSMALIPAPPEKEVYSLDDTWVLGIDFGSTAIRASLLNADTGRVYALYLDDVEEMPCKVVWTEDHHSLDDPIAKDIRILTKRSQNAGLETGEVAFVHFKQFLKLGLPYRGVSAWQPIIQWSDSRQVSLRWLIAALKNLLEQIQTRANHPKLPDVGLILLKLSGVVFGYPADWSDTYILNVREAILKAGLVNQAEQVMAVDQAIAPVLSLLHDQKISQEITLLIDAGAVTTNLCLTKGLSETKDRSKLHIRSLDYAGVSISQDIVVQLFYPHWQLITNPNRHLCNFEHLSLPEIGASAPQQRILLQQYLLSSHLGQQMLELADRVKVTFGSDVGVDSWNEELMGQPIVVLRRELENLILQPFIQRLNRELNTILSNAGILGEDVHQVLLLGSTMHIPLLSRWLAQKLPNAKIDPLATSVVANGLAVSPLYPNLQDVARQQYSDYFLLQEICRLNLTKAINPNQLLQQLQMRGINIKTCRDRILSILQGDLPEGLFPWQEPESSVILEDPTLSSDLFAGRLFELETDGTYQPNVTKFQQLRVYLQAIIGNMSQTLNEPLVFPEIKTMAMSK</sequence>
<dbReference type="SUPFAM" id="SSF53067">
    <property type="entry name" value="Actin-like ATPase domain"/>
    <property type="match status" value="1"/>
</dbReference>
<feature type="region of interest" description="Disordered" evidence="2">
    <location>
        <begin position="878"/>
        <end position="899"/>
    </location>
</feature>
<organism evidence="3 4">
    <name type="scientific">Phormidium tenue FACHB-1050</name>
    <dbReference type="NCBI Taxonomy" id="2692857"/>
    <lineage>
        <taxon>Bacteria</taxon>
        <taxon>Bacillati</taxon>
        <taxon>Cyanobacteriota</taxon>
        <taxon>Cyanophyceae</taxon>
        <taxon>Oscillatoriophycideae</taxon>
        <taxon>Oscillatoriales</taxon>
        <taxon>Oscillatoriaceae</taxon>
        <taxon>Phormidium</taxon>
    </lineage>
</organism>
<dbReference type="Gene3D" id="3.90.640.10">
    <property type="entry name" value="Actin, Chain A, domain 4"/>
    <property type="match status" value="1"/>
</dbReference>
<dbReference type="Proteomes" id="UP000618445">
    <property type="component" value="Unassembled WGS sequence"/>
</dbReference>
<accession>A0ABR8CDD8</accession>
<keyword evidence="1" id="KW-0175">Coiled coil</keyword>
<evidence type="ECO:0000256" key="2">
    <source>
        <dbReference type="SAM" id="MobiDB-lite"/>
    </source>
</evidence>
<feature type="compositionally biased region" description="Polar residues" evidence="2">
    <location>
        <begin position="71"/>
        <end position="88"/>
    </location>
</feature>